<dbReference type="Gene3D" id="3.40.605.10">
    <property type="entry name" value="Aldehyde Dehydrogenase, Chain A, domain 1"/>
    <property type="match status" value="1"/>
</dbReference>
<dbReference type="FunFam" id="3.40.605.10:FF:000007">
    <property type="entry name" value="NAD/NADP-dependent betaine aldehyde dehydrogenase"/>
    <property type="match status" value="1"/>
</dbReference>
<reference evidence="4 5" key="1">
    <citation type="submission" date="2019-08" db="EMBL/GenBank/DDBJ databases">
        <title>Bradyrhizobium hipponensis sp. nov., a rhizobium isolated from a Lupinus angustifolius root nodule in Tunisia.</title>
        <authorList>
            <person name="Off K."/>
            <person name="Rejili M."/>
            <person name="Mars M."/>
            <person name="Brachmann A."/>
            <person name="Marin M."/>
        </authorList>
    </citation>
    <scope>NUCLEOTIDE SEQUENCE [LARGE SCALE GENOMIC DNA]</scope>
    <source>
        <strain evidence="4 5">CTAW71</strain>
    </source>
</reference>
<dbReference type="InterPro" id="IPR050740">
    <property type="entry name" value="Aldehyde_DH_Superfamily"/>
</dbReference>
<proteinExistence type="inferred from homology"/>
<dbReference type="Pfam" id="PF00171">
    <property type="entry name" value="Aldedh"/>
    <property type="match status" value="1"/>
</dbReference>
<dbReference type="OrthoDB" id="9812625at2"/>
<dbReference type="RefSeq" id="WP_148771326.1">
    <property type="nucleotide sequence ID" value="NZ_VSSS01000013.1"/>
</dbReference>
<keyword evidence="5" id="KW-1185">Reference proteome</keyword>
<evidence type="ECO:0000259" key="3">
    <source>
        <dbReference type="Pfam" id="PF00171"/>
    </source>
</evidence>
<dbReference type="CDD" id="cd07103">
    <property type="entry name" value="ALDH_F5_SSADH_GabD"/>
    <property type="match status" value="1"/>
</dbReference>
<dbReference type="InterPro" id="IPR016163">
    <property type="entry name" value="Ald_DH_C"/>
</dbReference>
<dbReference type="PANTHER" id="PTHR43353">
    <property type="entry name" value="SUCCINATE-SEMIALDEHYDE DEHYDROGENASE, MITOCHONDRIAL"/>
    <property type="match status" value="1"/>
</dbReference>
<accession>A0A5D3KKR5</accession>
<dbReference type="Proteomes" id="UP000324758">
    <property type="component" value="Unassembled WGS sequence"/>
</dbReference>
<gene>
    <name evidence="4" type="ORF">FXB40_06235</name>
</gene>
<evidence type="ECO:0000313" key="4">
    <source>
        <dbReference type="EMBL" id="TYL98072.1"/>
    </source>
</evidence>
<dbReference type="GO" id="GO:0016620">
    <property type="term" value="F:oxidoreductase activity, acting on the aldehyde or oxo group of donors, NAD or NADP as acceptor"/>
    <property type="evidence" value="ECO:0007669"/>
    <property type="project" value="InterPro"/>
</dbReference>
<dbReference type="InterPro" id="IPR016162">
    <property type="entry name" value="Ald_DH_N"/>
</dbReference>
<name>A0A5D3KKR5_9BRAD</name>
<dbReference type="FunFam" id="3.40.309.10:FF:000009">
    <property type="entry name" value="Aldehyde dehydrogenase A"/>
    <property type="match status" value="1"/>
</dbReference>
<dbReference type="InterPro" id="IPR015590">
    <property type="entry name" value="Aldehyde_DH_dom"/>
</dbReference>
<evidence type="ECO:0000256" key="2">
    <source>
        <dbReference type="ARBA" id="ARBA00023002"/>
    </source>
</evidence>
<dbReference type="Gene3D" id="3.40.309.10">
    <property type="entry name" value="Aldehyde Dehydrogenase, Chain A, domain 2"/>
    <property type="match status" value="1"/>
</dbReference>
<protein>
    <submittedName>
        <fullName evidence="4">NAD-dependent succinate-semialdehyde dehydrogenase</fullName>
    </submittedName>
</protein>
<dbReference type="SUPFAM" id="SSF53720">
    <property type="entry name" value="ALDH-like"/>
    <property type="match status" value="1"/>
</dbReference>
<organism evidence="4 5">
    <name type="scientific">Bradyrhizobium rifense</name>
    <dbReference type="NCBI Taxonomy" id="515499"/>
    <lineage>
        <taxon>Bacteria</taxon>
        <taxon>Pseudomonadati</taxon>
        <taxon>Pseudomonadota</taxon>
        <taxon>Alphaproteobacteria</taxon>
        <taxon>Hyphomicrobiales</taxon>
        <taxon>Nitrobacteraceae</taxon>
        <taxon>Bradyrhizobium</taxon>
    </lineage>
</organism>
<evidence type="ECO:0000313" key="5">
    <source>
        <dbReference type="Proteomes" id="UP000324758"/>
    </source>
</evidence>
<dbReference type="PANTHER" id="PTHR43353:SF5">
    <property type="entry name" value="SUCCINATE-SEMIALDEHYDE DEHYDROGENASE, MITOCHONDRIAL"/>
    <property type="match status" value="1"/>
</dbReference>
<dbReference type="EMBL" id="VSSS01000013">
    <property type="protein sequence ID" value="TYL98072.1"/>
    <property type="molecule type" value="Genomic_DNA"/>
</dbReference>
<sequence length="475" mass="50630">MAEYPLIELYIDGQWKRASGQPIINPADESVLGTVPTATKADLDDALAAAEKGFKIWRNTAPAKRAHIILKAAALIRERVDVMAAAMTLEQGKPIEQAKLEILRGCDIIEWDATEGLRLYGRIIPSEAGMRHTVLRQPIGPVAAFSPWNFPMSSPARKVAGALSAGCSIILKASEETPAGAFQLVRAFHDAGLPPGVLNLVFGNPAEISEYLIPQSRIRLVTFTGSIPVGKHLAEMAGRHMKPAIMELGGHAPVIVCDDVDPAATAAASVIGKSRNAGQVCVSPTRFFVQETIYEQFAQSFAERASQLRVGNGLDPSTQLGPLANSRRIDAMETLVADAKAKGARVLAGGQRIGNRGYYFPLTVLADLPDDARAINEEPFGPLALVNPVKTLDEAIEKANALPYGLAAYAFTKSASNAERLADSVEVGNLSINHFVASVAETPFGGVKDSGYGREGGTEGLQCYTVVKNVSHKTL</sequence>
<feature type="domain" description="Aldehyde dehydrogenase" evidence="3">
    <location>
        <begin position="21"/>
        <end position="470"/>
    </location>
</feature>
<comment type="similarity">
    <text evidence="1">Belongs to the aldehyde dehydrogenase family.</text>
</comment>
<dbReference type="AlphaFoldDB" id="A0A5D3KKR5"/>
<dbReference type="InterPro" id="IPR016161">
    <property type="entry name" value="Ald_DH/histidinol_DH"/>
</dbReference>
<evidence type="ECO:0000256" key="1">
    <source>
        <dbReference type="ARBA" id="ARBA00009986"/>
    </source>
</evidence>
<comment type="caution">
    <text evidence="4">The sequence shown here is derived from an EMBL/GenBank/DDBJ whole genome shotgun (WGS) entry which is preliminary data.</text>
</comment>
<keyword evidence="2" id="KW-0560">Oxidoreductase</keyword>